<keyword evidence="2" id="KW-1133">Transmembrane helix</keyword>
<feature type="compositionally biased region" description="Polar residues" evidence="1">
    <location>
        <begin position="1"/>
        <end position="12"/>
    </location>
</feature>
<feature type="compositionally biased region" description="Acidic residues" evidence="1">
    <location>
        <begin position="19"/>
        <end position="29"/>
    </location>
</feature>
<protein>
    <recommendedName>
        <fullName evidence="5">DUF2335 domain-containing protein</fullName>
    </recommendedName>
</protein>
<name>A0ABT5E3X0_9BACT</name>
<proteinExistence type="predicted"/>
<accession>A0ABT5E3X0</accession>
<keyword evidence="4" id="KW-1185">Reference proteome</keyword>
<evidence type="ECO:0000313" key="3">
    <source>
        <dbReference type="EMBL" id="MDC0719431.1"/>
    </source>
</evidence>
<comment type="caution">
    <text evidence="3">The sequence shown here is derived from an EMBL/GenBank/DDBJ whole genome shotgun (WGS) entry which is preliminary data.</text>
</comment>
<gene>
    <name evidence="3" type="ORF">POL25_21175</name>
</gene>
<feature type="transmembrane region" description="Helical" evidence="2">
    <location>
        <begin position="118"/>
        <end position="134"/>
    </location>
</feature>
<dbReference type="RefSeq" id="WP_272087942.1">
    <property type="nucleotide sequence ID" value="NZ_JAQNDL010000002.1"/>
</dbReference>
<feature type="transmembrane region" description="Helical" evidence="2">
    <location>
        <begin position="92"/>
        <end position="112"/>
    </location>
</feature>
<feature type="region of interest" description="Disordered" evidence="1">
    <location>
        <begin position="1"/>
        <end position="36"/>
    </location>
</feature>
<evidence type="ECO:0000256" key="2">
    <source>
        <dbReference type="SAM" id="Phobius"/>
    </source>
</evidence>
<organism evidence="3 4">
    <name type="scientific">Nannocystis bainbridge</name>
    <dbReference type="NCBI Taxonomy" id="2995303"/>
    <lineage>
        <taxon>Bacteria</taxon>
        <taxon>Pseudomonadati</taxon>
        <taxon>Myxococcota</taxon>
        <taxon>Polyangia</taxon>
        <taxon>Nannocystales</taxon>
        <taxon>Nannocystaceae</taxon>
        <taxon>Nannocystis</taxon>
    </lineage>
</organism>
<keyword evidence="2" id="KW-0472">Membrane</keyword>
<sequence>MSDPNKTSNEQALQHVGDEDSPEVLQPEEEGVHPALSEQQSALLLAVRDMVIQPLVRVTETDIAARREQGREELEFADRHLQRENALQLHRLYVTGTVILVLVIGALLLLFYDKETGLIILTMISIAGGAFSFGRTRQKD</sequence>
<reference evidence="3 4" key="1">
    <citation type="submission" date="2022-11" db="EMBL/GenBank/DDBJ databases">
        <title>Minimal conservation of predation-associated metabolite biosynthetic gene clusters underscores biosynthetic potential of Myxococcota including descriptions for ten novel species: Archangium lansinium sp. nov., Myxococcus landrumus sp. nov., Nannocystis bai.</title>
        <authorList>
            <person name="Ahearne A."/>
            <person name="Stevens C."/>
            <person name="Dowd S."/>
        </authorList>
    </citation>
    <scope>NUCLEOTIDE SEQUENCE [LARGE SCALE GENOMIC DNA]</scope>
    <source>
        <strain evidence="3 4">BB15-2</strain>
    </source>
</reference>
<keyword evidence="2" id="KW-0812">Transmembrane</keyword>
<dbReference type="EMBL" id="JAQNDL010000002">
    <property type="protein sequence ID" value="MDC0719431.1"/>
    <property type="molecule type" value="Genomic_DNA"/>
</dbReference>
<evidence type="ECO:0000313" key="4">
    <source>
        <dbReference type="Proteomes" id="UP001221686"/>
    </source>
</evidence>
<evidence type="ECO:0008006" key="5">
    <source>
        <dbReference type="Google" id="ProtNLM"/>
    </source>
</evidence>
<dbReference type="Proteomes" id="UP001221686">
    <property type="component" value="Unassembled WGS sequence"/>
</dbReference>
<evidence type="ECO:0000256" key="1">
    <source>
        <dbReference type="SAM" id="MobiDB-lite"/>
    </source>
</evidence>